<sequence length="275" mass="30786">MTSLRSFDTHLGPGDAYWTFQQKGWTDTTLGLEWFKTVFLPNCGDSRPQLILLDSHSSHEVLELLELAKEEGIHIVALPPHTTQRLQPLDTNVFKPLKSEYSKACTDFLAKYPNRVIDKHSFPLMFAQAWKVMEKQEMIIKAFATTGIFPPNPAAISEDIYMSSTILSRPLLQDGAPRPSANASPTEEEPVDHQNIAFLPRPSTRPDLDIQDFIPADTSVQEEEEQQEESVDILSKALDLAGLGNLLELSEIFTEEELVPKKTSTPLNLIRGASD</sequence>
<evidence type="ECO:0000259" key="2">
    <source>
        <dbReference type="Pfam" id="PF03184"/>
    </source>
</evidence>
<accession>A0AAV3YCT3</accession>
<proteinExistence type="predicted"/>
<name>A0AAV3YCT3_9GAST</name>
<protein>
    <recommendedName>
        <fullName evidence="2">DDE-1 domain-containing protein</fullName>
    </recommendedName>
</protein>
<keyword evidence="4" id="KW-1185">Reference proteome</keyword>
<dbReference type="PANTHER" id="PTHR19303">
    <property type="entry name" value="TRANSPOSON"/>
    <property type="match status" value="1"/>
</dbReference>
<feature type="region of interest" description="Disordered" evidence="1">
    <location>
        <begin position="172"/>
        <end position="205"/>
    </location>
</feature>
<dbReference type="InterPro" id="IPR004875">
    <property type="entry name" value="DDE_SF_endonuclease_dom"/>
</dbReference>
<dbReference type="PANTHER" id="PTHR19303:SF74">
    <property type="entry name" value="POGO TRANSPOSABLE ELEMENT WITH KRAB DOMAIN"/>
    <property type="match status" value="1"/>
</dbReference>
<dbReference type="EMBL" id="BLXT01000816">
    <property type="protein sequence ID" value="GFN80276.1"/>
    <property type="molecule type" value="Genomic_DNA"/>
</dbReference>
<evidence type="ECO:0000313" key="3">
    <source>
        <dbReference type="EMBL" id="GFN80276.1"/>
    </source>
</evidence>
<dbReference type="Proteomes" id="UP000735302">
    <property type="component" value="Unassembled WGS sequence"/>
</dbReference>
<feature type="domain" description="DDE-1" evidence="2">
    <location>
        <begin position="15"/>
        <end position="118"/>
    </location>
</feature>
<reference evidence="3 4" key="1">
    <citation type="journal article" date="2021" name="Elife">
        <title>Chloroplast acquisition without the gene transfer in kleptoplastic sea slugs, Plakobranchus ocellatus.</title>
        <authorList>
            <person name="Maeda T."/>
            <person name="Takahashi S."/>
            <person name="Yoshida T."/>
            <person name="Shimamura S."/>
            <person name="Takaki Y."/>
            <person name="Nagai Y."/>
            <person name="Toyoda A."/>
            <person name="Suzuki Y."/>
            <person name="Arimoto A."/>
            <person name="Ishii H."/>
            <person name="Satoh N."/>
            <person name="Nishiyama T."/>
            <person name="Hasebe M."/>
            <person name="Maruyama T."/>
            <person name="Minagawa J."/>
            <person name="Obokata J."/>
            <person name="Shigenobu S."/>
        </authorList>
    </citation>
    <scope>NUCLEOTIDE SEQUENCE [LARGE SCALE GENOMIC DNA]</scope>
</reference>
<dbReference type="GO" id="GO:0005634">
    <property type="term" value="C:nucleus"/>
    <property type="evidence" value="ECO:0007669"/>
    <property type="project" value="TreeGrafter"/>
</dbReference>
<organism evidence="3 4">
    <name type="scientific">Plakobranchus ocellatus</name>
    <dbReference type="NCBI Taxonomy" id="259542"/>
    <lineage>
        <taxon>Eukaryota</taxon>
        <taxon>Metazoa</taxon>
        <taxon>Spiralia</taxon>
        <taxon>Lophotrochozoa</taxon>
        <taxon>Mollusca</taxon>
        <taxon>Gastropoda</taxon>
        <taxon>Heterobranchia</taxon>
        <taxon>Euthyneura</taxon>
        <taxon>Panpulmonata</taxon>
        <taxon>Sacoglossa</taxon>
        <taxon>Placobranchoidea</taxon>
        <taxon>Plakobranchidae</taxon>
        <taxon>Plakobranchus</taxon>
    </lineage>
</organism>
<dbReference type="AlphaFoldDB" id="A0AAV3YCT3"/>
<dbReference type="Pfam" id="PF03184">
    <property type="entry name" value="DDE_1"/>
    <property type="match status" value="1"/>
</dbReference>
<gene>
    <name evidence="3" type="ORF">PoB_000678200</name>
</gene>
<dbReference type="GO" id="GO:0003677">
    <property type="term" value="F:DNA binding"/>
    <property type="evidence" value="ECO:0007669"/>
    <property type="project" value="TreeGrafter"/>
</dbReference>
<evidence type="ECO:0000256" key="1">
    <source>
        <dbReference type="SAM" id="MobiDB-lite"/>
    </source>
</evidence>
<evidence type="ECO:0000313" key="4">
    <source>
        <dbReference type="Proteomes" id="UP000735302"/>
    </source>
</evidence>
<dbReference type="InterPro" id="IPR050863">
    <property type="entry name" value="CenT-Element_Derived"/>
</dbReference>
<comment type="caution">
    <text evidence="3">The sequence shown here is derived from an EMBL/GenBank/DDBJ whole genome shotgun (WGS) entry which is preliminary data.</text>
</comment>